<dbReference type="SUPFAM" id="SSF82114">
    <property type="entry name" value="Riboflavin kinase-like"/>
    <property type="match status" value="1"/>
</dbReference>
<evidence type="ECO:0000256" key="6">
    <source>
        <dbReference type="ARBA" id="ARBA00022630"/>
    </source>
</evidence>
<evidence type="ECO:0000256" key="2">
    <source>
        <dbReference type="ARBA" id="ARBA00005201"/>
    </source>
</evidence>
<evidence type="ECO:0000256" key="1">
    <source>
        <dbReference type="ARBA" id="ARBA00003572"/>
    </source>
</evidence>
<gene>
    <name evidence="14" type="ORF">LACBIDRAFT_244860</name>
</gene>
<evidence type="ECO:0000256" key="9">
    <source>
        <dbReference type="ARBA" id="ARBA00022741"/>
    </source>
</evidence>
<dbReference type="Gene3D" id="2.40.30.30">
    <property type="entry name" value="Riboflavin kinase-like"/>
    <property type="match status" value="1"/>
</dbReference>
<dbReference type="EMBL" id="DS547092">
    <property type="protein sequence ID" value="EDR14732.1"/>
    <property type="molecule type" value="Genomic_DNA"/>
</dbReference>
<evidence type="ECO:0000256" key="8">
    <source>
        <dbReference type="ARBA" id="ARBA00022679"/>
    </source>
</evidence>
<dbReference type="GO" id="GO:0009231">
    <property type="term" value="P:riboflavin biosynthetic process"/>
    <property type="evidence" value="ECO:0007669"/>
    <property type="project" value="InterPro"/>
</dbReference>
<dbReference type="HOGENOM" id="CLU_048437_3_1_1"/>
<dbReference type="InterPro" id="IPR023468">
    <property type="entry name" value="Riboflavin_kinase"/>
</dbReference>
<evidence type="ECO:0000259" key="13">
    <source>
        <dbReference type="SMART" id="SM00904"/>
    </source>
</evidence>
<feature type="domain" description="Riboflavin kinase" evidence="13">
    <location>
        <begin position="38"/>
        <end position="167"/>
    </location>
</feature>
<dbReference type="GeneID" id="6070592"/>
<dbReference type="STRING" id="486041.B0CUV4"/>
<dbReference type="GO" id="GO:0008531">
    <property type="term" value="F:riboflavin kinase activity"/>
    <property type="evidence" value="ECO:0007669"/>
    <property type="project" value="UniProtKB-EC"/>
</dbReference>
<keyword evidence="15" id="KW-1185">Reference proteome</keyword>
<dbReference type="SMART" id="SM00904">
    <property type="entry name" value="Flavokinase"/>
    <property type="match status" value="1"/>
</dbReference>
<dbReference type="OrthoDB" id="276388at2759"/>
<dbReference type="GO" id="GO:0005739">
    <property type="term" value="C:mitochondrion"/>
    <property type="evidence" value="ECO:0007669"/>
    <property type="project" value="TreeGrafter"/>
</dbReference>
<evidence type="ECO:0000256" key="3">
    <source>
        <dbReference type="ARBA" id="ARBA00010108"/>
    </source>
</evidence>
<keyword evidence="10" id="KW-0067">ATP-binding</keyword>
<dbReference type="InParanoid" id="B0CUV4"/>
<name>B0CUV4_LACBS</name>
<comment type="pathway">
    <text evidence="2">Cofactor biosynthesis; FMN biosynthesis; FMN from riboflavin (ATP route): step 1/1.</text>
</comment>
<comment type="similarity">
    <text evidence="3">Belongs to the flavokinase family.</text>
</comment>
<evidence type="ECO:0000256" key="5">
    <source>
        <dbReference type="ARBA" id="ARBA00017394"/>
    </source>
</evidence>
<dbReference type="GO" id="GO:0005524">
    <property type="term" value="F:ATP binding"/>
    <property type="evidence" value="ECO:0007669"/>
    <property type="project" value="UniProtKB-KW"/>
</dbReference>
<dbReference type="EC" id="2.7.1.26" evidence="4"/>
<dbReference type="Pfam" id="PF01687">
    <property type="entry name" value="Flavokinase"/>
    <property type="match status" value="1"/>
</dbReference>
<evidence type="ECO:0000256" key="7">
    <source>
        <dbReference type="ARBA" id="ARBA00022643"/>
    </source>
</evidence>
<organism evidence="15">
    <name type="scientific">Laccaria bicolor (strain S238N-H82 / ATCC MYA-4686)</name>
    <name type="common">Bicoloured deceiver</name>
    <name type="synonym">Laccaria laccata var. bicolor</name>
    <dbReference type="NCBI Taxonomy" id="486041"/>
    <lineage>
        <taxon>Eukaryota</taxon>
        <taxon>Fungi</taxon>
        <taxon>Dikarya</taxon>
        <taxon>Basidiomycota</taxon>
        <taxon>Agaricomycotina</taxon>
        <taxon>Agaricomycetes</taxon>
        <taxon>Agaricomycetidae</taxon>
        <taxon>Agaricales</taxon>
        <taxon>Agaricineae</taxon>
        <taxon>Hydnangiaceae</taxon>
        <taxon>Laccaria</taxon>
    </lineage>
</organism>
<sequence>MPPTAAEEAEKGDRPAAAFRTDEFRTGRPQIVGPDTPESPFPIALAGQVQKGFGRGGKDLGCPTANLPDESITPISSVAKTGVYYGYAQEDIQVLPMVMSLGWNPFYKNKCLTAEIHVMHDFKTDFYGFEMRALVLGYIRPELDYTSREALIEDIEVDKRVALNCLERPRYQAYANDPHFSLRSRLVVL</sequence>
<proteinExistence type="inferred from homology"/>
<dbReference type="Proteomes" id="UP000001194">
    <property type="component" value="Unassembled WGS sequence"/>
</dbReference>
<keyword evidence="6" id="KW-0285">Flavoprotein</keyword>
<dbReference type="PANTHER" id="PTHR22749:SF6">
    <property type="entry name" value="RIBOFLAVIN KINASE"/>
    <property type="match status" value="1"/>
</dbReference>
<feature type="region of interest" description="Disordered" evidence="12">
    <location>
        <begin position="1"/>
        <end position="39"/>
    </location>
</feature>
<evidence type="ECO:0000256" key="11">
    <source>
        <dbReference type="ARBA" id="ARBA00029960"/>
    </source>
</evidence>
<evidence type="ECO:0000256" key="10">
    <source>
        <dbReference type="ARBA" id="ARBA00022840"/>
    </source>
</evidence>
<dbReference type="InterPro" id="IPR023465">
    <property type="entry name" value="Riboflavin_kinase_dom_sf"/>
</dbReference>
<protein>
    <recommendedName>
        <fullName evidence="5">Riboflavin kinase</fullName>
        <ecNumber evidence="4">2.7.1.26</ecNumber>
    </recommendedName>
    <alternativeName>
        <fullName evidence="11">Flavin mononucleotide kinase 1</fullName>
    </alternativeName>
</protein>
<dbReference type="AlphaFoldDB" id="B0CUV4"/>
<dbReference type="GO" id="GO:0009398">
    <property type="term" value="P:FMN biosynthetic process"/>
    <property type="evidence" value="ECO:0007669"/>
    <property type="project" value="UniProtKB-UniPathway"/>
</dbReference>
<keyword evidence="9" id="KW-0547">Nucleotide-binding</keyword>
<evidence type="ECO:0000256" key="12">
    <source>
        <dbReference type="SAM" id="MobiDB-lite"/>
    </source>
</evidence>
<accession>B0CUV4</accession>
<keyword evidence="8" id="KW-0808">Transferase</keyword>
<dbReference type="RefSeq" id="XP_001875291.1">
    <property type="nucleotide sequence ID" value="XM_001875256.1"/>
</dbReference>
<evidence type="ECO:0000313" key="15">
    <source>
        <dbReference type="Proteomes" id="UP000001194"/>
    </source>
</evidence>
<feature type="compositionally biased region" description="Basic and acidic residues" evidence="12">
    <location>
        <begin position="8"/>
        <end position="26"/>
    </location>
</feature>
<comment type="function">
    <text evidence="1">Catalyzes the phosphorylation of riboflavin (vitamin B2) to form flavin mononucleotide (FMN) coenzyme.</text>
</comment>
<reference evidence="14 15" key="1">
    <citation type="journal article" date="2008" name="Nature">
        <title>The genome of Laccaria bicolor provides insights into mycorrhizal symbiosis.</title>
        <authorList>
            <person name="Martin F."/>
            <person name="Aerts A."/>
            <person name="Ahren D."/>
            <person name="Brun A."/>
            <person name="Danchin E.G.J."/>
            <person name="Duchaussoy F."/>
            <person name="Gibon J."/>
            <person name="Kohler A."/>
            <person name="Lindquist E."/>
            <person name="Pereda V."/>
            <person name="Salamov A."/>
            <person name="Shapiro H.J."/>
            <person name="Wuyts J."/>
            <person name="Blaudez D."/>
            <person name="Buee M."/>
            <person name="Brokstein P."/>
            <person name="Canbaeck B."/>
            <person name="Cohen D."/>
            <person name="Courty P.E."/>
            <person name="Coutinho P.M."/>
            <person name="Delaruelle C."/>
            <person name="Detter J.C."/>
            <person name="Deveau A."/>
            <person name="DiFazio S."/>
            <person name="Duplessis S."/>
            <person name="Fraissinet-Tachet L."/>
            <person name="Lucic E."/>
            <person name="Frey-Klett P."/>
            <person name="Fourrey C."/>
            <person name="Feussner I."/>
            <person name="Gay G."/>
            <person name="Grimwood J."/>
            <person name="Hoegger P.J."/>
            <person name="Jain P."/>
            <person name="Kilaru S."/>
            <person name="Labbe J."/>
            <person name="Lin Y.C."/>
            <person name="Legue V."/>
            <person name="Le Tacon F."/>
            <person name="Marmeisse R."/>
            <person name="Melayah D."/>
            <person name="Montanini B."/>
            <person name="Muratet M."/>
            <person name="Nehls U."/>
            <person name="Niculita-Hirzel H."/>
            <person name="Oudot-Le Secq M.P."/>
            <person name="Peter M."/>
            <person name="Quesneville H."/>
            <person name="Rajashekar B."/>
            <person name="Reich M."/>
            <person name="Rouhier N."/>
            <person name="Schmutz J."/>
            <person name="Yin T."/>
            <person name="Chalot M."/>
            <person name="Henrissat B."/>
            <person name="Kuees U."/>
            <person name="Lucas S."/>
            <person name="Van de Peer Y."/>
            <person name="Podila G.K."/>
            <person name="Polle A."/>
            <person name="Pukkila P.J."/>
            <person name="Richardson P.M."/>
            <person name="Rouze P."/>
            <person name="Sanders I.R."/>
            <person name="Stajich J.E."/>
            <person name="Tunlid A."/>
            <person name="Tuskan G."/>
            <person name="Grigoriev I.V."/>
        </authorList>
    </citation>
    <scope>NUCLEOTIDE SEQUENCE [LARGE SCALE GENOMIC DNA]</scope>
    <source>
        <strain evidence="15">S238N-H82 / ATCC MYA-4686</strain>
    </source>
</reference>
<dbReference type="InterPro" id="IPR015865">
    <property type="entry name" value="Riboflavin_kinase_bac/euk"/>
</dbReference>
<dbReference type="KEGG" id="lbc:LACBIDRAFT_244860"/>
<keyword evidence="7" id="KW-0288">FMN</keyword>
<evidence type="ECO:0000313" key="14">
    <source>
        <dbReference type="EMBL" id="EDR14732.1"/>
    </source>
</evidence>
<dbReference type="UniPathway" id="UPA00276">
    <property type="reaction ID" value="UER00406"/>
</dbReference>
<dbReference type="PANTHER" id="PTHR22749">
    <property type="entry name" value="RIBOFLAVIN KINASE/FMN ADENYLYLTRANSFERASE"/>
    <property type="match status" value="1"/>
</dbReference>
<evidence type="ECO:0000256" key="4">
    <source>
        <dbReference type="ARBA" id="ARBA00012105"/>
    </source>
</evidence>
<dbReference type="FunCoup" id="B0CUV4">
    <property type="interactions" value="291"/>
</dbReference>